<dbReference type="Proteomes" id="UP000263833">
    <property type="component" value="Unassembled WGS sequence"/>
</dbReference>
<evidence type="ECO:0000313" key="2">
    <source>
        <dbReference type="EMBL" id="RDV06399.1"/>
    </source>
</evidence>
<dbReference type="RefSeq" id="WP_181883547.1">
    <property type="nucleotide sequence ID" value="NZ_QRGP01000001.1"/>
</dbReference>
<evidence type="ECO:0008006" key="4">
    <source>
        <dbReference type="Google" id="ProtNLM"/>
    </source>
</evidence>
<name>A0A371BFM5_9SPHN</name>
<keyword evidence="3" id="KW-1185">Reference proteome</keyword>
<dbReference type="AlphaFoldDB" id="A0A371BFM5"/>
<keyword evidence="1" id="KW-0472">Membrane</keyword>
<accession>A0A371BFM5</accession>
<feature type="transmembrane region" description="Helical" evidence="1">
    <location>
        <begin position="86"/>
        <end position="103"/>
    </location>
</feature>
<evidence type="ECO:0000256" key="1">
    <source>
        <dbReference type="SAM" id="Phobius"/>
    </source>
</evidence>
<feature type="transmembrane region" description="Helical" evidence="1">
    <location>
        <begin position="37"/>
        <end position="54"/>
    </location>
</feature>
<keyword evidence="1" id="KW-0812">Transmembrane</keyword>
<proteinExistence type="predicted"/>
<comment type="caution">
    <text evidence="2">The sequence shown here is derived from an EMBL/GenBank/DDBJ whole genome shotgun (WGS) entry which is preliminary data.</text>
</comment>
<gene>
    <name evidence="2" type="ORF">DXH95_02950</name>
</gene>
<feature type="transmembrane region" description="Helical" evidence="1">
    <location>
        <begin position="61"/>
        <end position="80"/>
    </location>
</feature>
<dbReference type="EMBL" id="QRGP01000001">
    <property type="protein sequence ID" value="RDV06399.1"/>
    <property type="molecule type" value="Genomic_DNA"/>
</dbReference>
<reference evidence="3" key="1">
    <citation type="submission" date="2018-08" db="EMBL/GenBank/DDBJ databases">
        <authorList>
            <person name="Kim S.-J."/>
            <person name="Jung G.-Y."/>
        </authorList>
    </citation>
    <scope>NUCLEOTIDE SEQUENCE [LARGE SCALE GENOMIC DNA]</scope>
    <source>
        <strain evidence="3">GY_G</strain>
    </source>
</reference>
<sequence length="137" mass="14696">MADSQQKMLDEADIAADMLARHDAKPRICGGFQMVDLFYFFVWLAVAFVIGSRAGTKNRNVGAWVGGFIVLGVVCFLWAVSVPGSSIVAFVVSLLPVVVLLALRAEGRNDERACPICAEVVKTAAVKCRFCGAELTA</sequence>
<keyword evidence="1" id="KW-1133">Transmembrane helix</keyword>
<organism evidence="2 3">
    <name type="scientific">Sphingorhabdus pulchriflava</name>
    <dbReference type="NCBI Taxonomy" id="2292257"/>
    <lineage>
        <taxon>Bacteria</taxon>
        <taxon>Pseudomonadati</taxon>
        <taxon>Pseudomonadota</taxon>
        <taxon>Alphaproteobacteria</taxon>
        <taxon>Sphingomonadales</taxon>
        <taxon>Sphingomonadaceae</taxon>
        <taxon>Sphingorhabdus</taxon>
    </lineage>
</organism>
<evidence type="ECO:0000313" key="3">
    <source>
        <dbReference type="Proteomes" id="UP000263833"/>
    </source>
</evidence>
<protein>
    <recommendedName>
        <fullName evidence="4">Zinc ribbon domain-containing protein</fullName>
    </recommendedName>
</protein>